<dbReference type="Proteomes" id="UP000051248">
    <property type="component" value="Unassembled WGS sequence"/>
</dbReference>
<feature type="compositionally biased region" description="Low complexity" evidence="1">
    <location>
        <begin position="529"/>
        <end position="550"/>
    </location>
</feature>
<reference evidence="3 4" key="1">
    <citation type="journal article" date="2015" name="Genome Announc.">
        <title>Expanding the biotechnology potential of lactobacilli through comparative genomics of 213 strains and associated genera.</title>
        <authorList>
            <person name="Sun Z."/>
            <person name="Harris H.M."/>
            <person name="McCann A."/>
            <person name="Guo C."/>
            <person name="Argimon S."/>
            <person name="Zhang W."/>
            <person name="Yang X."/>
            <person name="Jeffery I.B."/>
            <person name="Cooney J.C."/>
            <person name="Kagawa T.F."/>
            <person name="Liu W."/>
            <person name="Song Y."/>
            <person name="Salvetti E."/>
            <person name="Wrobel A."/>
            <person name="Rasinkangas P."/>
            <person name="Parkhill J."/>
            <person name="Rea M.C."/>
            <person name="O'Sullivan O."/>
            <person name="Ritari J."/>
            <person name="Douillard F.P."/>
            <person name="Paul Ross R."/>
            <person name="Yang R."/>
            <person name="Briner A.E."/>
            <person name="Felis G.E."/>
            <person name="de Vos W.M."/>
            <person name="Barrangou R."/>
            <person name="Klaenhammer T.R."/>
            <person name="Caufield P.W."/>
            <person name="Cui Y."/>
            <person name="Zhang H."/>
            <person name="O'Toole P.W."/>
        </authorList>
    </citation>
    <scope>NUCLEOTIDE SEQUENCE [LARGE SCALE GENOMIC DNA]</scope>
    <source>
        <strain evidence="3 4">DSM 19682</strain>
    </source>
</reference>
<evidence type="ECO:0000313" key="4">
    <source>
        <dbReference type="Proteomes" id="UP000051248"/>
    </source>
</evidence>
<dbReference type="STRING" id="1423775.FD03_GL001476"/>
<dbReference type="eggNOG" id="COG4886">
    <property type="taxonomic scope" value="Bacteria"/>
</dbReference>
<feature type="region of interest" description="Disordered" evidence="1">
    <location>
        <begin position="526"/>
        <end position="550"/>
    </location>
</feature>
<dbReference type="InterPro" id="IPR032675">
    <property type="entry name" value="LRR_dom_sf"/>
</dbReference>
<proteinExistence type="predicted"/>
<dbReference type="Gene3D" id="3.80.10.10">
    <property type="entry name" value="Ribonuclease Inhibitor"/>
    <property type="match status" value="1"/>
</dbReference>
<dbReference type="SUPFAM" id="SSF52058">
    <property type="entry name" value="L domain-like"/>
    <property type="match status" value="1"/>
</dbReference>
<evidence type="ECO:0000259" key="2">
    <source>
        <dbReference type="Pfam" id="PF03217"/>
    </source>
</evidence>
<feature type="domain" description="S-layer protein C-terminal" evidence="2">
    <location>
        <begin position="567"/>
        <end position="611"/>
    </location>
</feature>
<dbReference type="RefSeq" id="WP_025024606.1">
    <property type="nucleotide sequence ID" value="NZ_AZDZ01000019.1"/>
</dbReference>
<keyword evidence="4" id="KW-1185">Reference proteome</keyword>
<dbReference type="EMBL" id="AZDZ01000019">
    <property type="protein sequence ID" value="KRK79113.1"/>
    <property type="molecule type" value="Genomic_DNA"/>
</dbReference>
<sequence>MRFHHSKHNPNVVVRNKLYKSDKKWILVSSLAFASGLVFLGTSVTNVNADAVGYQSEQTETVSTPQPSNNIASGQIATDDNTGSKWYIDSNYTLHIGTGVLKGTGSPDTSVWGQYSDSIKKVVLDPGVKAVRSNVSYLFYKMPELESVDLNNIDLSSAYAANMFSYGDDYSDKSSKLESVNVSNVTTNEGTTVTGMFQNCSSLKSLDLSKFAFSSTLSENMLNGTDSLTTLTLTNKVSLMSSMIQSGKESNSAYHYLGFQSGNIRNNYSDFLSLYDGSPKSDNEGVKTWEAIPLQKTKYRIKYYYHDADSDKDVYLGDKYDKTGAKYPREGDPIGLDPSLPGYLLKSSDGYLDIPEGQYKDLYDDNHFVLKDVVLKKCDPEKIIVNNYDIKNDKKKEISSVDLIINDTQNNSKKLDNFYAEIPSVEKIDFDNTTIGTIGANGESKIIKLSDIIEDHLTYNQYLQIINSENQTPNEDGTFDNLPEDMTPQYFVKLVCTKQFQVVPDVMESGTGSSLVINVAFKNDQNVDNNNSNSHSHSHGNSNTTTNTGTIVKQNQDVATTTKIVSVYNSLGKLVTNRALAANTDWFSDEKYTLNYESYYRVASNEYVKVSDVYVYVSQKNIVRVHDDRIGYLVDSKGNKITNRALKESTDWITDRYTMINGEKYYRVATNEFVNESYVSLV</sequence>
<accession>A0A0R1KDZ7</accession>
<gene>
    <name evidence="3" type="ORF">FD03_GL001476</name>
</gene>
<evidence type="ECO:0000313" key="3">
    <source>
        <dbReference type="EMBL" id="KRK79113.1"/>
    </source>
</evidence>
<dbReference type="OrthoDB" id="2267397at2"/>
<dbReference type="InterPro" id="IPR024968">
    <property type="entry name" value="SlpA_C_lactobacillus"/>
</dbReference>
<name>A0A0R1KDZ7_9LACO</name>
<dbReference type="PATRIC" id="fig|1423775.4.peg.1505"/>
<dbReference type="AlphaFoldDB" id="A0A0R1KDZ7"/>
<evidence type="ECO:0000256" key="1">
    <source>
        <dbReference type="SAM" id="MobiDB-lite"/>
    </source>
</evidence>
<feature type="domain" description="S-layer protein C-terminal" evidence="2">
    <location>
        <begin position="632"/>
        <end position="675"/>
    </location>
</feature>
<organism evidence="3 4">
    <name type="scientific">Companilactobacillus nodensis DSM 19682 = JCM 14932 = NBRC 107160</name>
    <dbReference type="NCBI Taxonomy" id="1423775"/>
    <lineage>
        <taxon>Bacteria</taxon>
        <taxon>Bacillati</taxon>
        <taxon>Bacillota</taxon>
        <taxon>Bacilli</taxon>
        <taxon>Lactobacillales</taxon>
        <taxon>Lactobacillaceae</taxon>
        <taxon>Companilactobacillus</taxon>
    </lineage>
</organism>
<comment type="caution">
    <text evidence="3">The sequence shown here is derived from an EMBL/GenBank/DDBJ whole genome shotgun (WGS) entry which is preliminary data.</text>
</comment>
<protein>
    <recommendedName>
        <fullName evidence="2">S-layer protein C-terminal domain-containing protein</fullName>
    </recommendedName>
</protein>
<dbReference type="Pfam" id="PF03217">
    <property type="entry name" value="SlpA"/>
    <property type="match status" value="2"/>
</dbReference>